<evidence type="ECO:0000313" key="2">
    <source>
        <dbReference type="Proteomes" id="UP000018050"/>
    </source>
</evidence>
<dbReference type="AlphaFoldDB" id="U6GVU6"/>
<gene>
    <name evidence="1" type="ORF">EAH_00067250</name>
</gene>
<name>U6GVU6_EIMAC</name>
<proteinExistence type="predicted"/>
<dbReference type="GeneID" id="25274795"/>
<accession>U6GVU6</accession>
<feature type="non-terminal residue" evidence="1">
    <location>
        <position position="1"/>
    </location>
</feature>
<dbReference type="Proteomes" id="UP000018050">
    <property type="component" value="Unassembled WGS sequence"/>
</dbReference>
<dbReference type="VEuPathDB" id="ToxoDB:EAH_00067250"/>
<reference evidence="1" key="2">
    <citation type="submission" date="2013-10" db="EMBL/GenBank/DDBJ databases">
        <authorList>
            <person name="Aslett M."/>
        </authorList>
    </citation>
    <scope>NUCLEOTIDE SEQUENCE</scope>
    <source>
        <strain evidence="1">Houghton</strain>
    </source>
</reference>
<protein>
    <submittedName>
        <fullName evidence="1">Uncharacterized protein</fullName>
    </submittedName>
</protein>
<dbReference type="EMBL" id="HG672647">
    <property type="protein sequence ID" value="CDI82669.1"/>
    <property type="molecule type" value="Genomic_DNA"/>
</dbReference>
<reference evidence="1" key="1">
    <citation type="submission" date="2013-10" db="EMBL/GenBank/DDBJ databases">
        <title>Genomic analysis of the causative agents of coccidiosis in chickens.</title>
        <authorList>
            <person name="Reid A.J."/>
            <person name="Blake D."/>
            <person name="Billington K."/>
            <person name="Browne H."/>
            <person name="Dunn M."/>
            <person name="Hung S."/>
            <person name="Kawahara F."/>
            <person name="Miranda-Saavedra D."/>
            <person name="Mourier T."/>
            <person name="Nagra H."/>
            <person name="Otto T.D."/>
            <person name="Rawlings N."/>
            <person name="Sanchez A."/>
            <person name="Sanders M."/>
            <person name="Subramaniam C."/>
            <person name="Tay Y."/>
            <person name="Dear P."/>
            <person name="Doerig C."/>
            <person name="Gruber A."/>
            <person name="Parkinson J."/>
            <person name="Shirley M."/>
            <person name="Wan K.L."/>
            <person name="Berriman M."/>
            <person name="Tomley F."/>
            <person name="Pain A."/>
        </authorList>
    </citation>
    <scope>NUCLEOTIDE SEQUENCE</scope>
    <source>
        <strain evidence="1">Houghton</strain>
    </source>
</reference>
<sequence length="95" mass="10471">ALDVGEPRIEARVESGAATALLVSGCATRGQGTVARMKAFEPEASFRVLRDACCLVKQELVYSGEAVLVYVDVRATIMRSDRELMVDKCEMMGWW</sequence>
<dbReference type="RefSeq" id="XP_013248012.1">
    <property type="nucleotide sequence ID" value="XM_013392558.1"/>
</dbReference>
<organism evidence="1 2">
    <name type="scientific">Eimeria acervulina</name>
    <name type="common">Coccidian parasite</name>
    <dbReference type="NCBI Taxonomy" id="5801"/>
    <lineage>
        <taxon>Eukaryota</taxon>
        <taxon>Sar</taxon>
        <taxon>Alveolata</taxon>
        <taxon>Apicomplexa</taxon>
        <taxon>Conoidasida</taxon>
        <taxon>Coccidia</taxon>
        <taxon>Eucoccidiorida</taxon>
        <taxon>Eimeriorina</taxon>
        <taxon>Eimeriidae</taxon>
        <taxon>Eimeria</taxon>
    </lineage>
</organism>
<keyword evidence="2" id="KW-1185">Reference proteome</keyword>
<evidence type="ECO:0000313" key="1">
    <source>
        <dbReference type="EMBL" id="CDI82669.1"/>
    </source>
</evidence>